<protein>
    <submittedName>
        <fullName evidence="2">Uncharacterized protein</fullName>
    </submittedName>
</protein>
<reference evidence="2 3" key="1">
    <citation type="submission" date="2019-02" db="EMBL/GenBank/DDBJ databases">
        <title>Genome sequencing of the rare red list fungi Dentipellis fragilis.</title>
        <authorList>
            <person name="Buettner E."/>
            <person name="Kellner H."/>
        </authorList>
    </citation>
    <scope>NUCLEOTIDE SEQUENCE [LARGE SCALE GENOMIC DNA]</scope>
    <source>
        <strain evidence="2 3">DSM 105465</strain>
    </source>
</reference>
<organism evidence="2 3">
    <name type="scientific">Dentipellis fragilis</name>
    <dbReference type="NCBI Taxonomy" id="205917"/>
    <lineage>
        <taxon>Eukaryota</taxon>
        <taxon>Fungi</taxon>
        <taxon>Dikarya</taxon>
        <taxon>Basidiomycota</taxon>
        <taxon>Agaricomycotina</taxon>
        <taxon>Agaricomycetes</taxon>
        <taxon>Russulales</taxon>
        <taxon>Hericiaceae</taxon>
        <taxon>Dentipellis</taxon>
    </lineage>
</organism>
<accession>A0A4Y9Y5E8</accession>
<name>A0A4Y9Y5E8_9AGAM</name>
<sequence length="188" mass="20738">MSDTRVSQKQTGRTALHNLRRSARIQRSRDADSQDVGVRSRKLVQPNKRYSTSTVGHLTAEQVHPRQEPAQKSGQRKPVNPALSCGGVGRGNSERTAWTVAHEPGLAKNTGSSVLGRLSESDTKQFKTQEDVEGESEALRASLATSRNGAPRRAVSPQRPDPIKRRSASGARHSGMRIKAWELRWLWG</sequence>
<feature type="region of interest" description="Disordered" evidence="1">
    <location>
        <begin position="1"/>
        <end position="174"/>
    </location>
</feature>
<dbReference type="EMBL" id="SEOQ01000732">
    <property type="protein sequence ID" value="TFY57686.1"/>
    <property type="molecule type" value="Genomic_DNA"/>
</dbReference>
<proteinExistence type="predicted"/>
<evidence type="ECO:0000256" key="1">
    <source>
        <dbReference type="SAM" id="MobiDB-lite"/>
    </source>
</evidence>
<evidence type="ECO:0000313" key="3">
    <source>
        <dbReference type="Proteomes" id="UP000298327"/>
    </source>
</evidence>
<evidence type="ECO:0000313" key="2">
    <source>
        <dbReference type="EMBL" id="TFY57686.1"/>
    </source>
</evidence>
<comment type="caution">
    <text evidence="2">The sequence shown here is derived from an EMBL/GenBank/DDBJ whole genome shotgun (WGS) entry which is preliminary data.</text>
</comment>
<feature type="compositionally biased region" description="Polar residues" evidence="1">
    <location>
        <begin position="1"/>
        <end position="13"/>
    </location>
</feature>
<dbReference type="AlphaFoldDB" id="A0A4Y9Y5E8"/>
<feature type="compositionally biased region" description="Basic and acidic residues" evidence="1">
    <location>
        <begin position="119"/>
        <end position="130"/>
    </location>
</feature>
<keyword evidence="3" id="KW-1185">Reference proteome</keyword>
<dbReference type="Proteomes" id="UP000298327">
    <property type="component" value="Unassembled WGS sequence"/>
</dbReference>
<gene>
    <name evidence="2" type="ORF">EVG20_g8439</name>
</gene>